<feature type="transmembrane region" description="Helical" evidence="1">
    <location>
        <begin position="9"/>
        <end position="32"/>
    </location>
</feature>
<dbReference type="AlphaFoldDB" id="Q3A1G0"/>
<feature type="transmembrane region" description="Helical" evidence="1">
    <location>
        <begin position="52"/>
        <end position="76"/>
    </location>
</feature>
<dbReference type="EMBL" id="CP000142">
    <property type="protein sequence ID" value="ABA89797.1"/>
    <property type="molecule type" value="Genomic_DNA"/>
</dbReference>
<dbReference type="InterPro" id="IPR049220">
    <property type="entry name" value="DUF6868"/>
</dbReference>
<protein>
    <recommendedName>
        <fullName evidence="2">DUF6868 domain-containing protein</fullName>
    </recommendedName>
</protein>
<dbReference type="Proteomes" id="UP000002534">
    <property type="component" value="Chromosome"/>
</dbReference>
<dbReference type="STRING" id="338963.Pcar_2559"/>
<name>Q3A1G0_SYNC1</name>
<evidence type="ECO:0000259" key="2">
    <source>
        <dbReference type="Pfam" id="PF21742"/>
    </source>
</evidence>
<sequence length="82" mass="9431">MTVSIVREFFMWCTIINGILLIFSALMCAFAGDWIYRLHGRLFSLPRESFNVVLYAFIGVFKIFFIVFNLVPYLALEILAGA</sequence>
<feature type="domain" description="DUF6868" evidence="2">
    <location>
        <begin position="1"/>
        <end position="79"/>
    </location>
</feature>
<dbReference type="eggNOG" id="ENOG5031AVB">
    <property type="taxonomic scope" value="Bacteria"/>
</dbReference>
<gene>
    <name evidence="3" type="ordered locus">Pcar_2559</name>
</gene>
<keyword evidence="1" id="KW-0472">Membrane</keyword>
<keyword evidence="4" id="KW-1185">Reference proteome</keyword>
<dbReference type="Pfam" id="PF21742">
    <property type="entry name" value="DUF6868"/>
    <property type="match status" value="1"/>
</dbReference>
<proteinExistence type="predicted"/>
<accession>Q3A1G0</accession>
<evidence type="ECO:0000313" key="4">
    <source>
        <dbReference type="Proteomes" id="UP000002534"/>
    </source>
</evidence>
<evidence type="ECO:0000313" key="3">
    <source>
        <dbReference type="EMBL" id="ABA89797.1"/>
    </source>
</evidence>
<dbReference type="OrthoDB" id="5472096at2"/>
<keyword evidence="1" id="KW-0812">Transmembrane</keyword>
<reference evidence="4" key="1">
    <citation type="submission" date="2005-10" db="EMBL/GenBank/DDBJ databases">
        <title>Complete sequence of Pelobacter carbinolicus DSM 2380.</title>
        <authorList>
            <person name="Copeland A."/>
            <person name="Lucas S."/>
            <person name="Lapidus A."/>
            <person name="Barry K."/>
            <person name="Detter J.C."/>
            <person name="Glavina T."/>
            <person name="Hammon N."/>
            <person name="Israni S."/>
            <person name="Pitluck S."/>
            <person name="Chertkov O."/>
            <person name="Schmutz J."/>
            <person name="Larimer F."/>
            <person name="Land M."/>
            <person name="Kyrpides N."/>
            <person name="Ivanova N."/>
            <person name="Richardson P."/>
        </authorList>
    </citation>
    <scope>NUCLEOTIDE SEQUENCE [LARGE SCALE GENOMIC DNA]</scope>
    <source>
        <strain evidence="4">DSM 2380 / NBRC 103641 / GraBd1</strain>
    </source>
</reference>
<reference evidence="3 4" key="2">
    <citation type="journal article" date="2012" name="BMC Genomics">
        <title>The genome of Pelobacter carbinolicus reveals surprising metabolic capabilities and physiological features.</title>
        <authorList>
            <person name="Aklujkar M."/>
            <person name="Haveman S.A."/>
            <person name="Didonato R.Jr."/>
            <person name="Chertkov O."/>
            <person name="Han C.S."/>
            <person name="Land M.L."/>
            <person name="Brown P."/>
            <person name="Lovley D.R."/>
        </authorList>
    </citation>
    <scope>NUCLEOTIDE SEQUENCE [LARGE SCALE GENOMIC DNA]</scope>
    <source>
        <strain evidence="4">DSM 2380 / NBRC 103641 / GraBd1</strain>
    </source>
</reference>
<dbReference type="RefSeq" id="WP_011342334.1">
    <property type="nucleotide sequence ID" value="NC_007498.2"/>
</dbReference>
<evidence type="ECO:0000256" key="1">
    <source>
        <dbReference type="SAM" id="Phobius"/>
    </source>
</evidence>
<dbReference type="KEGG" id="pca:Pcar_2559"/>
<dbReference type="HOGENOM" id="CLU_180528_0_0_7"/>
<organism evidence="3 4">
    <name type="scientific">Syntrophotalea carbinolica (strain DSM 2380 / NBRC 103641 / GraBd1)</name>
    <name type="common">Pelobacter carbinolicus</name>
    <dbReference type="NCBI Taxonomy" id="338963"/>
    <lineage>
        <taxon>Bacteria</taxon>
        <taxon>Pseudomonadati</taxon>
        <taxon>Thermodesulfobacteriota</taxon>
        <taxon>Desulfuromonadia</taxon>
        <taxon>Desulfuromonadales</taxon>
        <taxon>Syntrophotaleaceae</taxon>
        <taxon>Syntrophotalea</taxon>
    </lineage>
</organism>
<keyword evidence="1" id="KW-1133">Transmembrane helix</keyword>